<evidence type="ECO:0000313" key="2">
    <source>
        <dbReference type="EMBL" id="VDM64725.1"/>
    </source>
</evidence>
<name>A0A0R3Q244_ANGCS</name>
<keyword evidence="1" id="KW-0812">Transmembrane</keyword>
<keyword evidence="1" id="KW-0472">Membrane</keyword>
<evidence type="ECO:0000313" key="4">
    <source>
        <dbReference type="WBParaSite" id="ACOC_0001313901-mRNA-1"/>
    </source>
</evidence>
<feature type="transmembrane region" description="Helical" evidence="1">
    <location>
        <begin position="12"/>
        <end position="34"/>
    </location>
</feature>
<evidence type="ECO:0000313" key="3">
    <source>
        <dbReference type="Proteomes" id="UP000267027"/>
    </source>
</evidence>
<dbReference type="Proteomes" id="UP000267027">
    <property type="component" value="Unassembled WGS sequence"/>
</dbReference>
<evidence type="ECO:0000256" key="1">
    <source>
        <dbReference type="SAM" id="Phobius"/>
    </source>
</evidence>
<keyword evidence="3" id="KW-1185">Reference proteome</keyword>
<sequence>MFLIFTKKFSRVEYYIDFLFVYWFSWFAYARVLLTLAHDYTSTLIFYLIGEFYHSTFRLKY</sequence>
<dbReference type="OrthoDB" id="5875218at2759"/>
<protein>
    <submittedName>
        <fullName evidence="4">Transmembrane protein</fullName>
    </submittedName>
</protein>
<accession>A0A0R3Q244</accession>
<dbReference type="WBParaSite" id="ACOC_0001313901-mRNA-1">
    <property type="protein sequence ID" value="ACOC_0001313901-mRNA-1"/>
    <property type="gene ID" value="ACOC_0001313901"/>
</dbReference>
<gene>
    <name evidence="2" type="ORF">ACOC_LOCUS13140</name>
</gene>
<reference evidence="2 3" key="2">
    <citation type="submission" date="2018-11" db="EMBL/GenBank/DDBJ databases">
        <authorList>
            <consortium name="Pathogen Informatics"/>
        </authorList>
    </citation>
    <scope>NUCLEOTIDE SEQUENCE [LARGE SCALE GENOMIC DNA]</scope>
    <source>
        <strain evidence="2 3">Costa Rica</strain>
    </source>
</reference>
<keyword evidence="1" id="KW-1133">Transmembrane helix</keyword>
<dbReference type="AlphaFoldDB" id="A0A0R3Q244"/>
<dbReference type="EMBL" id="UYYA01005532">
    <property type="protein sequence ID" value="VDM64725.1"/>
    <property type="molecule type" value="Genomic_DNA"/>
</dbReference>
<organism evidence="4">
    <name type="scientific">Angiostrongylus costaricensis</name>
    <name type="common">Nematode worm</name>
    <dbReference type="NCBI Taxonomy" id="334426"/>
    <lineage>
        <taxon>Eukaryota</taxon>
        <taxon>Metazoa</taxon>
        <taxon>Ecdysozoa</taxon>
        <taxon>Nematoda</taxon>
        <taxon>Chromadorea</taxon>
        <taxon>Rhabditida</taxon>
        <taxon>Rhabditina</taxon>
        <taxon>Rhabditomorpha</taxon>
        <taxon>Strongyloidea</taxon>
        <taxon>Metastrongylidae</taxon>
        <taxon>Angiostrongylus</taxon>
    </lineage>
</organism>
<proteinExistence type="predicted"/>
<reference evidence="4" key="1">
    <citation type="submission" date="2017-02" db="UniProtKB">
        <authorList>
            <consortium name="WormBaseParasite"/>
        </authorList>
    </citation>
    <scope>IDENTIFICATION</scope>
</reference>